<dbReference type="AlphaFoldDB" id="A0A0V8HI20"/>
<dbReference type="Pfam" id="PF13200">
    <property type="entry name" value="DUF4015"/>
    <property type="match status" value="1"/>
</dbReference>
<name>A0A0V8HI20_9BACI</name>
<accession>A0A0V8HI20</accession>
<dbReference type="Proteomes" id="UP000181997">
    <property type="component" value="Unassembled WGS sequence"/>
</dbReference>
<evidence type="ECO:0000259" key="2">
    <source>
        <dbReference type="Pfam" id="PF13200"/>
    </source>
</evidence>
<keyword evidence="1" id="KW-0732">Signal</keyword>
<reference evidence="4" key="1">
    <citation type="submission" date="2016-08" db="EMBL/GenBank/DDBJ databases">
        <authorList>
            <person name="Varghese N."/>
            <person name="Submissions Spin"/>
        </authorList>
    </citation>
    <scope>NUCLEOTIDE SEQUENCE [LARGE SCALE GENOMIC DNA]</scope>
    <source>
        <strain evidence="4">SGD-1123</strain>
    </source>
</reference>
<keyword evidence="4" id="KW-1185">Reference proteome</keyword>
<protein>
    <recommendedName>
        <fullName evidence="2">DUF4015 domain-containing protein</fullName>
    </recommendedName>
</protein>
<evidence type="ECO:0000313" key="3">
    <source>
        <dbReference type="EMBL" id="SCC01184.1"/>
    </source>
</evidence>
<dbReference type="InterPro" id="IPR025275">
    <property type="entry name" value="DUF4015"/>
</dbReference>
<sequence>MLKWSKLATSFCLITMCVLPIQSVSAESKDSQAESSHEKRTLTLSKKEIPAAPPRFVYDSGYTFKYPDAIRGVYVTGHSAGGERINKLTNLVDSTDLNAMVIDIKDDNGNLTYEPEASSSYADIGQPYIKDPKSLLDKLEEKQIYPIARVVVFKDTVLANKKPELSYKDGGQVWKNGRGESFVNPFLKEVWDYNVGIAIEAAKMGFQEIQFDYVRFPEGFEKRDKELEYSTGEYTDKEKDNVQKRVQAVTDFVAYAEEKLKPYGVKVSVDIFGYTATLPEAPGIGQNFSKISEHVDVISSMIYPSHWTPYFGIAKPDLQPYELVTEYAKLENKKLAELEDPPISRPWLQDFTASWLGSGNYKTYGKAEIEAQIKALNDQGINEFLLWDAGNSYTEGVDYTP</sequence>
<proteinExistence type="predicted"/>
<dbReference type="OrthoDB" id="9774125at2"/>
<dbReference type="EMBL" id="FMAU01000002">
    <property type="protein sequence ID" value="SCC01184.1"/>
    <property type="molecule type" value="Genomic_DNA"/>
</dbReference>
<evidence type="ECO:0000256" key="1">
    <source>
        <dbReference type="SAM" id="SignalP"/>
    </source>
</evidence>
<feature type="domain" description="DUF4015" evidence="2">
    <location>
        <begin position="72"/>
        <end position="393"/>
    </location>
</feature>
<dbReference type="Gene3D" id="3.20.20.80">
    <property type="entry name" value="Glycosidases"/>
    <property type="match status" value="1"/>
</dbReference>
<organism evidence="3 4">
    <name type="scientific">[Bacillus] enclensis</name>
    <dbReference type="NCBI Taxonomy" id="1402860"/>
    <lineage>
        <taxon>Bacteria</taxon>
        <taxon>Bacillati</taxon>
        <taxon>Bacillota</taxon>
        <taxon>Bacilli</taxon>
        <taxon>Bacillales</taxon>
        <taxon>Bacillaceae</taxon>
        <taxon>Rossellomorea</taxon>
    </lineage>
</organism>
<feature type="signal peptide" evidence="1">
    <location>
        <begin position="1"/>
        <end position="26"/>
    </location>
</feature>
<feature type="chain" id="PRO_5014527712" description="DUF4015 domain-containing protein" evidence="1">
    <location>
        <begin position="27"/>
        <end position="401"/>
    </location>
</feature>
<gene>
    <name evidence="3" type="ORF">GA0061094_1836</name>
</gene>
<evidence type="ECO:0000313" key="4">
    <source>
        <dbReference type="Proteomes" id="UP000181997"/>
    </source>
</evidence>